<reference evidence="13 14" key="1">
    <citation type="submission" date="2024-01" db="EMBL/GenBank/DDBJ databases">
        <title>The genomes of 5 underutilized Papilionoideae crops provide insights into root nodulation and disease resistanc.</title>
        <authorList>
            <person name="Jiang F."/>
        </authorList>
    </citation>
    <scope>NUCLEOTIDE SEQUENCE [LARGE SCALE GENOMIC DNA]</scope>
    <source>
        <strain evidence="13">JINMINGXINNONG_FW02</strain>
        <tissue evidence="13">Leaves</tissue>
    </source>
</reference>
<dbReference type="Gene3D" id="1.10.10.1440">
    <property type="entry name" value="PHAX RNA-binding domain"/>
    <property type="match status" value="1"/>
</dbReference>
<feature type="domain" description="Phosphorylated adapter RNA export protein RNA-binding" evidence="12">
    <location>
        <begin position="89"/>
        <end position="150"/>
    </location>
</feature>
<evidence type="ECO:0000256" key="10">
    <source>
        <dbReference type="ARBA" id="ARBA00030834"/>
    </source>
</evidence>
<sequence>MDNGENILDAIFEEEILNDVEMVDVEEGELVEQEQKQEQRDSQNVSGQNGVVEADNTKPHCKNRRRKNKGNRRKGSGTNGAVDINRFVIYVCRRLREEKSYMVYTAVACLGVSALTDIISEVDAIQSCGGQKTVDGSRFRTRGGVLWSIISFSSLFTIMQKQFRQSNVKQPPLQKKEDSSQGESSTFGCRHQGNVSDKPFSALQRQDKPEPQVKRIVALFMTD</sequence>
<comment type="similarity">
    <text evidence="3">Belongs to the PHAX family.</text>
</comment>
<dbReference type="GO" id="GO:0015031">
    <property type="term" value="P:protein transport"/>
    <property type="evidence" value="ECO:0007669"/>
    <property type="project" value="UniProtKB-KW"/>
</dbReference>
<evidence type="ECO:0000256" key="2">
    <source>
        <dbReference type="ARBA" id="ARBA00004496"/>
    </source>
</evidence>
<name>A0AAN9NWS1_PHACN</name>
<feature type="compositionally biased region" description="Basic residues" evidence="11">
    <location>
        <begin position="59"/>
        <end position="75"/>
    </location>
</feature>
<evidence type="ECO:0000313" key="14">
    <source>
        <dbReference type="Proteomes" id="UP001374584"/>
    </source>
</evidence>
<evidence type="ECO:0000256" key="7">
    <source>
        <dbReference type="ARBA" id="ARBA00022884"/>
    </source>
</evidence>
<dbReference type="PANTHER" id="PTHR13135:SF0">
    <property type="entry name" value="PHOSPHORYLATED ADAPTER RNA EXPORT PROTEIN"/>
    <property type="match status" value="1"/>
</dbReference>
<evidence type="ECO:0000256" key="9">
    <source>
        <dbReference type="ARBA" id="ARBA00023242"/>
    </source>
</evidence>
<organism evidence="13 14">
    <name type="scientific">Phaseolus coccineus</name>
    <name type="common">Scarlet runner bean</name>
    <name type="synonym">Phaseolus multiflorus</name>
    <dbReference type="NCBI Taxonomy" id="3886"/>
    <lineage>
        <taxon>Eukaryota</taxon>
        <taxon>Viridiplantae</taxon>
        <taxon>Streptophyta</taxon>
        <taxon>Embryophyta</taxon>
        <taxon>Tracheophyta</taxon>
        <taxon>Spermatophyta</taxon>
        <taxon>Magnoliopsida</taxon>
        <taxon>eudicotyledons</taxon>
        <taxon>Gunneridae</taxon>
        <taxon>Pentapetalae</taxon>
        <taxon>rosids</taxon>
        <taxon>fabids</taxon>
        <taxon>Fabales</taxon>
        <taxon>Fabaceae</taxon>
        <taxon>Papilionoideae</taxon>
        <taxon>50 kb inversion clade</taxon>
        <taxon>NPAAA clade</taxon>
        <taxon>indigoferoid/millettioid clade</taxon>
        <taxon>Phaseoleae</taxon>
        <taxon>Phaseolus</taxon>
    </lineage>
</organism>
<dbReference type="InterPro" id="IPR039047">
    <property type="entry name" value="PHAX"/>
</dbReference>
<keyword evidence="9" id="KW-0539">Nucleus</keyword>
<keyword evidence="14" id="KW-1185">Reference proteome</keyword>
<comment type="subcellular location">
    <subcellularLocation>
        <location evidence="2">Cytoplasm</location>
    </subcellularLocation>
    <subcellularLocation>
        <location evidence="1">Nucleus</location>
    </subcellularLocation>
</comment>
<evidence type="ECO:0000256" key="3">
    <source>
        <dbReference type="ARBA" id="ARBA00006094"/>
    </source>
</evidence>
<evidence type="ECO:0000313" key="13">
    <source>
        <dbReference type="EMBL" id="KAK7377033.1"/>
    </source>
</evidence>
<dbReference type="GO" id="GO:0005634">
    <property type="term" value="C:nucleus"/>
    <property type="evidence" value="ECO:0007669"/>
    <property type="project" value="UniProtKB-SubCell"/>
</dbReference>
<feature type="region of interest" description="Disordered" evidence="11">
    <location>
        <begin position="167"/>
        <end position="210"/>
    </location>
</feature>
<proteinExistence type="inferred from homology"/>
<dbReference type="Proteomes" id="UP001374584">
    <property type="component" value="Unassembled WGS sequence"/>
</dbReference>
<evidence type="ECO:0000256" key="5">
    <source>
        <dbReference type="ARBA" id="ARBA00022448"/>
    </source>
</evidence>
<dbReference type="AlphaFoldDB" id="A0AAN9NWS1"/>
<evidence type="ECO:0000256" key="6">
    <source>
        <dbReference type="ARBA" id="ARBA00022490"/>
    </source>
</evidence>
<dbReference type="InterPro" id="IPR038092">
    <property type="entry name" value="PHAX_RNA-binding_sf"/>
</dbReference>
<gene>
    <name evidence="13" type="ORF">VNO80_02453</name>
</gene>
<evidence type="ECO:0000256" key="11">
    <source>
        <dbReference type="SAM" id="MobiDB-lite"/>
    </source>
</evidence>
<dbReference type="EMBL" id="JAYMYR010000002">
    <property type="protein sequence ID" value="KAK7377033.1"/>
    <property type="molecule type" value="Genomic_DNA"/>
</dbReference>
<evidence type="ECO:0000256" key="8">
    <source>
        <dbReference type="ARBA" id="ARBA00022927"/>
    </source>
</evidence>
<dbReference type="GO" id="GO:0005737">
    <property type="term" value="C:cytoplasm"/>
    <property type="evidence" value="ECO:0007669"/>
    <property type="project" value="UniProtKB-SubCell"/>
</dbReference>
<feature type="region of interest" description="Disordered" evidence="11">
    <location>
        <begin position="29"/>
        <end position="77"/>
    </location>
</feature>
<dbReference type="InterPro" id="IPR019385">
    <property type="entry name" value="PHAX_RNA-binding_domain"/>
</dbReference>
<keyword evidence="5" id="KW-0813">Transport</keyword>
<comment type="caution">
    <text evidence="13">The sequence shown here is derived from an EMBL/GenBank/DDBJ whole genome shotgun (WGS) entry which is preliminary data.</text>
</comment>
<keyword evidence="6" id="KW-0963">Cytoplasm</keyword>
<keyword evidence="7" id="KW-0694">RNA-binding</keyword>
<evidence type="ECO:0000256" key="4">
    <source>
        <dbReference type="ARBA" id="ARBA00016856"/>
    </source>
</evidence>
<dbReference type="PANTHER" id="PTHR13135">
    <property type="entry name" value="CYTOSOLIC RESINIFERATOXIN BINDING PROTEIN RBP-26"/>
    <property type="match status" value="1"/>
</dbReference>
<accession>A0AAN9NWS1</accession>
<dbReference type="GO" id="GO:0003723">
    <property type="term" value="F:RNA binding"/>
    <property type="evidence" value="ECO:0007669"/>
    <property type="project" value="UniProtKB-KW"/>
</dbReference>
<evidence type="ECO:0000259" key="12">
    <source>
        <dbReference type="Pfam" id="PF10258"/>
    </source>
</evidence>
<dbReference type="GO" id="GO:0006408">
    <property type="term" value="P:snRNA export from nucleus"/>
    <property type="evidence" value="ECO:0007669"/>
    <property type="project" value="InterPro"/>
</dbReference>
<protein>
    <recommendedName>
        <fullName evidence="4">Phosphorylated adapter RNA export protein</fullName>
    </recommendedName>
    <alternativeName>
        <fullName evidence="10">RNA U small nuclear RNA export adapter protein</fullName>
    </alternativeName>
</protein>
<dbReference type="Pfam" id="PF10258">
    <property type="entry name" value="PHAX_RNA-bd"/>
    <property type="match status" value="1"/>
</dbReference>
<evidence type="ECO:0000256" key="1">
    <source>
        <dbReference type="ARBA" id="ARBA00004123"/>
    </source>
</evidence>
<keyword evidence="8" id="KW-0653">Protein transport</keyword>